<dbReference type="Proteomes" id="UP001160483">
    <property type="component" value="Unassembled WGS sequence"/>
</dbReference>
<gene>
    <name evidence="1" type="ORF">PBS003_LOCUS5493</name>
</gene>
<protein>
    <submittedName>
        <fullName evidence="1">Uncharacterized protein</fullName>
    </submittedName>
</protein>
<dbReference type="EMBL" id="CAKKTJ010000280">
    <property type="protein sequence ID" value="CAH0478815.1"/>
    <property type="molecule type" value="Genomic_DNA"/>
</dbReference>
<proteinExistence type="predicted"/>
<accession>A0AAU9L223</accession>
<dbReference type="AlphaFoldDB" id="A0AAU9L223"/>
<sequence length="97" mass="11375">MVEQVKTKDLATLIHHKALQSVFRNRNVCSFQICLDHILSTTRCTELYASLTLDLASSRPYDFFILNYTLCYLYHYRLAKTRIGFPSSFRPSYQKCV</sequence>
<reference evidence="1" key="1">
    <citation type="submission" date="2021-11" db="EMBL/GenBank/DDBJ databases">
        <authorList>
            <person name="Islam A."/>
            <person name="Islam S."/>
            <person name="Flora M.S."/>
            <person name="Rahman M."/>
            <person name="Ziaur R.M."/>
            <person name="Epstein J.H."/>
            <person name="Hassan M."/>
            <person name="Klassen M."/>
            <person name="Woodard K."/>
            <person name="Webb A."/>
            <person name="Webby R.J."/>
            <person name="El Zowalaty M.E."/>
        </authorList>
    </citation>
    <scope>NUCLEOTIDE SEQUENCE</scope>
    <source>
        <strain evidence="1">Pbs3</strain>
    </source>
</reference>
<evidence type="ECO:0000313" key="1">
    <source>
        <dbReference type="EMBL" id="CAH0478815.1"/>
    </source>
</evidence>
<comment type="caution">
    <text evidence="1">The sequence shown here is derived from an EMBL/GenBank/DDBJ whole genome shotgun (WGS) entry which is preliminary data.</text>
</comment>
<organism evidence="1 2">
    <name type="scientific">Peronospora belbahrii</name>
    <dbReference type="NCBI Taxonomy" id="622444"/>
    <lineage>
        <taxon>Eukaryota</taxon>
        <taxon>Sar</taxon>
        <taxon>Stramenopiles</taxon>
        <taxon>Oomycota</taxon>
        <taxon>Peronosporomycetes</taxon>
        <taxon>Peronosporales</taxon>
        <taxon>Peronosporaceae</taxon>
        <taxon>Peronospora</taxon>
    </lineage>
</organism>
<evidence type="ECO:0000313" key="2">
    <source>
        <dbReference type="Proteomes" id="UP001160483"/>
    </source>
</evidence>
<name>A0AAU9L223_9STRA</name>